<comment type="similarity">
    <text evidence="1 4">Belongs to the carbohydrate kinase PfkB family.</text>
</comment>
<dbReference type="Proteomes" id="UP001244341">
    <property type="component" value="Chromosome 1b"/>
</dbReference>
<sequence>MSFFPGGKGANQAAAAAQLSYPTHFLGKVGSDSYAAPLRAALAGAGVLLDHLQERPGPTGTAVILLQSSGENSIIIVGGANQDEEAWSLSEQEQQLIAGAGAVLLQREIPEAANIQVAKVAAAAGVPVLLDAGGIDAPLSPELLQYLSIISPNETELQRLTGLPTGSTDEQLAAAAALQEAAAQQQQQQQQGGGLQVLLKLGTAGSMMVPAAAAAGGGGVVLQPAVKAPQVVDTTGAGDCFTAAFMVGLLEGASTAAAMRLAAAAAAICVSRAGAQPSMPSRAELDSLLATLA</sequence>
<feature type="domain" description="Carbohydrate kinase PfkB" evidence="5">
    <location>
        <begin position="2"/>
        <end position="281"/>
    </location>
</feature>
<keyword evidence="2 4" id="KW-0808">Transferase</keyword>
<dbReference type="Pfam" id="PF00294">
    <property type="entry name" value="PfkB"/>
    <property type="match status" value="1"/>
</dbReference>
<reference evidence="6 7" key="1">
    <citation type="submission" date="2023-05" db="EMBL/GenBank/DDBJ databases">
        <title>A 100% complete, gapless, phased diploid assembly of the Scenedesmus obliquus UTEX 3031 genome.</title>
        <authorList>
            <person name="Biondi T.C."/>
            <person name="Hanschen E.R."/>
            <person name="Kwon T."/>
            <person name="Eng W."/>
            <person name="Kruse C.P.S."/>
            <person name="Koehler S.I."/>
            <person name="Kunde Y."/>
            <person name="Gleasner C.D."/>
            <person name="You Mak K.T."/>
            <person name="Polle J."/>
            <person name="Hovde B.T."/>
            <person name="Starkenburg S.R."/>
        </authorList>
    </citation>
    <scope>NUCLEOTIDE SEQUENCE [LARGE SCALE GENOMIC DNA]</scope>
    <source>
        <strain evidence="6 7">DOE0152z</strain>
    </source>
</reference>
<dbReference type="InterPro" id="IPR002173">
    <property type="entry name" value="Carboh/pur_kinase_PfkB_CS"/>
</dbReference>
<evidence type="ECO:0000259" key="5">
    <source>
        <dbReference type="Pfam" id="PF00294"/>
    </source>
</evidence>
<evidence type="ECO:0000313" key="7">
    <source>
        <dbReference type="Proteomes" id="UP001244341"/>
    </source>
</evidence>
<keyword evidence="3 4" id="KW-0418">Kinase</keyword>
<dbReference type="PANTHER" id="PTHR10584:SF166">
    <property type="entry name" value="RIBOKINASE"/>
    <property type="match status" value="1"/>
</dbReference>
<dbReference type="Gene3D" id="3.40.1190.20">
    <property type="match status" value="1"/>
</dbReference>
<proteinExistence type="inferred from homology"/>
<accession>A0ABY8TM64</accession>
<dbReference type="InterPro" id="IPR011611">
    <property type="entry name" value="PfkB_dom"/>
</dbReference>
<dbReference type="SUPFAM" id="SSF53613">
    <property type="entry name" value="Ribokinase-like"/>
    <property type="match status" value="1"/>
</dbReference>
<protein>
    <recommendedName>
        <fullName evidence="5">Carbohydrate kinase PfkB domain-containing protein</fullName>
    </recommendedName>
</protein>
<evidence type="ECO:0000256" key="4">
    <source>
        <dbReference type="RuleBase" id="RU003704"/>
    </source>
</evidence>
<dbReference type="InterPro" id="IPR002139">
    <property type="entry name" value="Ribo/fructo_kinase"/>
</dbReference>
<keyword evidence="7" id="KW-1185">Reference proteome</keyword>
<dbReference type="InterPro" id="IPR029056">
    <property type="entry name" value="Ribokinase-like"/>
</dbReference>
<dbReference type="EMBL" id="CP126208">
    <property type="protein sequence ID" value="WIA09426.1"/>
    <property type="molecule type" value="Genomic_DNA"/>
</dbReference>
<dbReference type="PROSITE" id="PS00584">
    <property type="entry name" value="PFKB_KINASES_2"/>
    <property type="match status" value="1"/>
</dbReference>
<organism evidence="6 7">
    <name type="scientific">Tetradesmus obliquus</name>
    <name type="common">Green alga</name>
    <name type="synonym">Acutodesmus obliquus</name>
    <dbReference type="NCBI Taxonomy" id="3088"/>
    <lineage>
        <taxon>Eukaryota</taxon>
        <taxon>Viridiplantae</taxon>
        <taxon>Chlorophyta</taxon>
        <taxon>core chlorophytes</taxon>
        <taxon>Chlorophyceae</taxon>
        <taxon>CS clade</taxon>
        <taxon>Sphaeropleales</taxon>
        <taxon>Scenedesmaceae</taxon>
        <taxon>Tetradesmus</taxon>
    </lineage>
</organism>
<dbReference type="PRINTS" id="PR00990">
    <property type="entry name" value="RIBOKINASE"/>
</dbReference>
<evidence type="ECO:0000313" key="6">
    <source>
        <dbReference type="EMBL" id="WIA09426.1"/>
    </source>
</evidence>
<name>A0ABY8TM64_TETOB</name>
<gene>
    <name evidence="6" type="ORF">OEZ85_008831</name>
</gene>
<evidence type="ECO:0000256" key="3">
    <source>
        <dbReference type="ARBA" id="ARBA00022777"/>
    </source>
</evidence>
<dbReference type="PANTHER" id="PTHR10584">
    <property type="entry name" value="SUGAR KINASE"/>
    <property type="match status" value="1"/>
</dbReference>
<evidence type="ECO:0000256" key="2">
    <source>
        <dbReference type="ARBA" id="ARBA00022679"/>
    </source>
</evidence>
<evidence type="ECO:0000256" key="1">
    <source>
        <dbReference type="ARBA" id="ARBA00010688"/>
    </source>
</evidence>